<dbReference type="KEGG" id="buz:AYM40_37130"/>
<name>A0A160FX12_9BURK</name>
<keyword evidence="2" id="KW-0614">Plasmid</keyword>
<keyword evidence="1" id="KW-0472">Membrane</keyword>
<dbReference type="EMBL" id="CP014581">
    <property type="protein sequence ID" value="ANB77989.1"/>
    <property type="molecule type" value="Genomic_DNA"/>
</dbReference>
<accession>A0A160FX12</accession>
<evidence type="ECO:0000313" key="3">
    <source>
        <dbReference type="Proteomes" id="UP000076852"/>
    </source>
</evidence>
<protein>
    <submittedName>
        <fullName evidence="2">Uncharacterized protein</fullName>
    </submittedName>
</protein>
<feature type="transmembrane region" description="Helical" evidence="1">
    <location>
        <begin position="40"/>
        <end position="68"/>
    </location>
</feature>
<geneLocation type="plasmid" evidence="3">
    <name>polga2</name>
</geneLocation>
<dbReference type="AlphaFoldDB" id="A0A160FX12"/>
<evidence type="ECO:0000313" key="2">
    <source>
        <dbReference type="EMBL" id="ANB77989.1"/>
    </source>
</evidence>
<dbReference type="Proteomes" id="UP000076852">
    <property type="component" value="Plasmid pOLGA2"/>
</dbReference>
<proteinExistence type="predicted"/>
<sequence length="143" mass="15879">MLSSIVFAFLAGRLSTQTEPSPAVVKVAWRRVPRSVVLELFVWSLVALSSGALIWIVAPFVVAVVHFFSPVLASHLNFVAPQGCSVAQGNWFLIKRVMLGYLALSLICFVVFACWFAAARRFESRSGKILPRWSVILDESEHD</sequence>
<organism evidence="2 3">
    <name type="scientific">Paraburkholderia phytofirmans OLGA172</name>
    <dbReference type="NCBI Taxonomy" id="1417228"/>
    <lineage>
        <taxon>Bacteria</taxon>
        <taxon>Pseudomonadati</taxon>
        <taxon>Pseudomonadota</taxon>
        <taxon>Betaproteobacteria</taxon>
        <taxon>Burkholderiales</taxon>
        <taxon>Burkholderiaceae</taxon>
        <taxon>Paraburkholderia</taxon>
    </lineage>
</organism>
<dbReference type="OrthoDB" id="9131252at2"/>
<keyword evidence="3" id="KW-1185">Reference proteome</keyword>
<gene>
    <name evidence="2" type="ORF">AYM40_37130</name>
</gene>
<dbReference type="RefSeq" id="WP_063501159.1">
    <property type="nucleotide sequence ID" value="NZ_CP014581.1"/>
</dbReference>
<feature type="transmembrane region" description="Helical" evidence="1">
    <location>
        <begin position="98"/>
        <end position="118"/>
    </location>
</feature>
<keyword evidence="1" id="KW-1133">Transmembrane helix</keyword>
<reference evidence="2 3" key="1">
    <citation type="journal article" date="2016" name="Gene">
        <title>PacBio SMRT assembly of a complex multi-replicon genome reveals chlorocatechol degradative operon in a region of genome plasticity.</title>
        <authorList>
            <person name="Ricker N."/>
            <person name="Shen S.Y."/>
            <person name="Goordial J."/>
            <person name="Jin S."/>
            <person name="Fulthorpe R.R."/>
        </authorList>
    </citation>
    <scope>NUCLEOTIDE SEQUENCE [LARGE SCALE GENOMIC DNA]</scope>
    <source>
        <strain evidence="2 3">OLGA172</strain>
        <plasmid evidence="3">polga2</plasmid>
    </source>
</reference>
<evidence type="ECO:0000256" key="1">
    <source>
        <dbReference type="SAM" id="Phobius"/>
    </source>
</evidence>
<keyword evidence="1" id="KW-0812">Transmembrane</keyword>